<evidence type="ECO:0000256" key="10">
    <source>
        <dbReference type="ARBA" id="ARBA00023098"/>
    </source>
</evidence>
<keyword evidence="8 16" id="KW-0812">Transmembrane</keyword>
<dbReference type="EC" id="2.7.8.5" evidence="4"/>
<keyword evidence="10" id="KW-0443">Lipid metabolism</keyword>
<evidence type="ECO:0000256" key="2">
    <source>
        <dbReference type="ARBA" id="ARBA00005042"/>
    </source>
</evidence>
<accession>A0A069E308</accession>
<sequence>MGDDVPPILRIASAPGRWHTAQMTFKWLPNALTIARCVFALLCLGGIVQALRVQDLIALGAAQDASAADQESRIVVQQLWYQFALLAFLSGALTDFLDGWLARKLQAQSRFGVWLDPIADKFLVGFALLGLALIFHTWLIYIPAAAIIARDVFMTWLRTTPAGKAVVDPSNLAKWKTAFEMAAIIGLMLPLALMPQAAASQHQAGSLTATFIVTGLVGLLWIAAALSLLTGWRYMVAAVRSR</sequence>
<dbReference type="PIRSF" id="PIRSF000847">
    <property type="entry name" value="Phos_ph_gly_syn"/>
    <property type="match status" value="1"/>
</dbReference>
<proteinExistence type="inferred from homology"/>
<evidence type="ECO:0000256" key="9">
    <source>
        <dbReference type="ARBA" id="ARBA00022989"/>
    </source>
</evidence>
<comment type="similarity">
    <text evidence="3 15">Belongs to the CDP-alcohol phosphatidyltransferase class-I family.</text>
</comment>
<feature type="transmembrane region" description="Helical" evidence="16">
    <location>
        <begin position="178"/>
        <end position="199"/>
    </location>
</feature>
<dbReference type="PANTHER" id="PTHR14269:SF11">
    <property type="entry name" value="CDP-DIACYLGLYCEROL--GLYCEROL-3-PHOSPHATE 3-PHOSPHATIDYLTRANSFERASE"/>
    <property type="match status" value="1"/>
</dbReference>
<keyword evidence="18" id="KW-1185">Reference proteome</keyword>
<keyword evidence="7 15" id="KW-0808">Transferase</keyword>
<evidence type="ECO:0000256" key="4">
    <source>
        <dbReference type="ARBA" id="ARBA00013170"/>
    </source>
</evidence>
<dbReference type="GO" id="GO:0016020">
    <property type="term" value="C:membrane"/>
    <property type="evidence" value="ECO:0007669"/>
    <property type="project" value="UniProtKB-SubCell"/>
</dbReference>
<evidence type="ECO:0000313" key="18">
    <source>
        <dbReference type="Proteomes" id="UP000027446"/>
    </source>
</evidence>
<name>A0A069E308_9PROT</name>
<dbReference type="STRING" id="1280949.HAD_01550"/>
<evidence type="ECO:0000256" key="5">
    <source>
        <dbReference type="ARBA" id="ARBA00014944"/>
    </source>
</evidence>
<protein>
    <recommendedName>
        <fullName evidence="5">CDP-diacylglycerol--glycerol-3-phosphate 3-phosphatidyltransferase</fullName>
        <ecNumber evidence="4">2.7.8.5</ecNumber>
    </recommendedName>
</protein>
<dbReference type="Pfam" id="PF01066">
    <property type="entry name" value="CDP-OH_P_transf"/>
    <property type="match status" value="1"/>
</dbReference>
<feature type="transmembrane region" description="Helical" evidence="16">
    <location>
        <begin position="79"/>
        <end position="102"/>
    </location>
</feature>
<evidence type="ECO:0000256" key="6">
    <source>
        <dbReference type="ARBA" id="ARBA00022516"/>
    </source>
</evidence>
<dbReference type="Gene3D" id="1.20.120.1760">
    <property type="match status" value="1"/>
</dbReference>
<comment type="subcellular location">
    <subcellularLocation>
        <location evidence="1">Membrane</location>
        <topology evidence="1">Multi-pass membrane protein</topology>
    </subcellularLocation>
</comment>
<dbReference type="InterPro" id="IPR004570">
    <property type="entry name" value="Phosphatidylglycerol_P_synth"/>
</dbReference>
<dbReference type="AlphaFoldDB" id="A0A069E308"/>
<dbReference type="PROSITE" id="PS00379">
    <property type="entry name" value="CDP_ALCOHOL_P_TRANSF"/>
    <property type="match status" value="1"/>
</dbReference>
<evidence type="ECO:0000256" key="14">
    <source>
        <dbReference type="ARBA" id="ARBA00048586"/>
    </source>
</evidence>
<evidence type="ECO:0000256" key="16">
    <source>
        <dbReference type="SAM" id="Phobius"/>
    </source>
</evidence>
<keyword evidence="11 16" id="KW-0472">Membrane</keyword>
<evidence type="ECO:0000256" key="12">
    <source>
        <dbReference type="ARBA" id="ARBA00023209"/>
    </source>
</evidence>
<dbReference type="PANTHER" id="PTHR14269">
    <property type="entry name" value="CDP-DIACYLGLYCEROL--GLYCEROL-3-PHOSPHATE 3-PHOSPHATIDYLTRANSFERASE-RELATED"/>
    <property type="match status" value="1"/>
</dbReference>
<evidence type="ECO:0000256" key="11">
    <source>
        <dbReference type="ARBA" id="ARBA00023136"/>
    </source>
</evidence>
<evidence type="ECO:0000256" key="15">
    <source>
        <dbReference type="RuleBase" id="RU003750"/>
    </source>
</evidence>
<dbReference type="OrthoDB" id="9796672at2"/>
<dbReference type="InterPro" id="IPR043130">
    <property type="entry name" value="CDP-OH_PTrfase_TM_dom"/>
</dbReference>
<keyword evidence="9 16" id="KW-1133">Transmembrane helix</keyword>
<dbReference type="PATRIC" id="fig|1280949.3.peg.316"/>
<feature type="transmembrane region" description="Helical" evidence="16">
    <location>
        <begin position="211"/>
        <end position="232"/>
    </location>
</feature>
<dbReference type="InterPro" id="IPR048254">
    <property type="entry name" value="CDP_ALCOHOL_P_TRANSF_CS"/>
</dbReference>
<keyword evidence="6" id="KW-0444">Lipid biosynthesis</keyword>
<reference evidence="17 18" key="1">
    <citation type="journal article" date="2014" name="Antonie Van Leeuwenhoek">
        <title>Hyphomonas beringensis sp. nov. and Hyphomonas chukchiensis sp. nov., isolated from surface seawater of the Bering Sea and Chukchi Sea.</title>
        <authorList>
            <person name="Li C."/>
            <person name="Lai Q."/>
            <person name="Li G."/>
            <person name="Dong C."/>
            <person name="Wang J."/>
            <person name="Liao Y."/>
            <person name="Shao Z."/>
        </authorList>
    </citation>
    <scope>NUCLEOTIDE SEQUENCE [LARGE SCALE GENOMIC DNA]</scope>
    <source>
        <strain evidence="17 18">MHS-3</strain>
    </source>
</reference>
<evidence type="ECO:0000256" key="8">
    <source>
        <dbReference type="ARBA" id="ARBA00022692"/>
    </source>
</evidence>
<organism evidence="17 18">
    <name type="scientific">Hyphomonas adhaerens MHS-3</name>
    <dbReference type="NCBI Taxonomy" id="1280949"/>
    <lineage>
        <taxon>Bacteria</taxon>
        <taxon>Pseudomonadati</taxon>
        <taxon>Pseudomonadota</taxon>
        <taxon>Alphaproteobacteria</taxon>
        <taxon>Hyphomonadales</taxon>
        <taxon>Hyphomonadaceae</taxon>
        <taxon>Hyphomonas</taxon>
    </lineage>
</organism>
<evidence type="ECO:0000313" key="17">
    <source>
        <dbReference type="EMBL" id="KCZ84323.1"/>
    </source>
</evidence>
<dbReference type="InterPro" id="IPR000462">
    <property type="entry name" value="CDP-OH_P_trans"/>
</dbReference>
<dbReference type="GO" id="GO:0008444">
    <property type="term" value="F:CDP-diacylglycerol-glycerol-3-phosphate 3-phosphatidyltransferase activity"/>
    <property type="evidence" value="ECO:0007669"/>
    <property type="project" value="UniProtKB-EC"/>
</dbReference>
<dbReference type="GO" id="GO:0046474">
    <property type="term" value="P:glycerophospholipid biosynthetic process"/>
    <property type="evidence" value="ECO:0007669"/>
    <property type="project" value="TreeGrafter"/>
</dbReference>
<comment type="catalytic activity">
    <reaction evidence="14">
        <text>a CDP-1,2-diacyl-sn-glycerol + sn-glycerol 3-phosphate = a 1,2-diacyl-sn-glycero-3-phospho-(1'-sn-glycero-3'-phosphate) + CMP + H(+)</text>
        <dbReference type="Rhea" id="RHEA:12593"/>
        <dbReference type="ChEBI" id="CHEBI:15378"/>
        <dbReference type="ChEBI" id="CHEBI:57597"/>
        <dbReference type="ChEBI" id="CHEBI:58332"/>
        <dbReference type="ChEBI" id="CHEBI:60110"/>
        <dbReference type="ChEBI" id="CHEBI:60377"/>
        <dbReference type="EC" id="2.7.8.5"/>
    </reaction>
</comment>
<evidence type="ECO:0000256" key="13">
    <source>
        <dbReference type="ARBA" id="ARBA00023264"/>
    </source>
</evidence>
<comment type="pathway">
    <text evidence="2">Phospholipid metabolism; phosphatidylglycerol biosynthesis; phosphatidylglycerol from CDP-diacylglycerol: step 1/2.</text>
</comment>
<comment type="caution">
    <text evidence="17">The sequence shown here is derived from an EMBL/GenBank/DDBJ whole genome shotgun (WGS) entry which is preliminary data.</text>
</comment>
<feature type="transmembrane region" description="Helical" evidence="16">
    <location>
        <begin position="122"/>
        <end position="149"/>
    </location>
</feature>
<evidence type="ECO:0000256" key="3">
    <source>
        <dbReference type="ARBA" id="ARBA00010441"/>
    </source>
</evidence>
<gene>
    <name evidence="17" type="ORF">HAD_01550</name>
</gene>
<keyword evidence="13" id="KW-1208">Phospholipid metabolism</keyword>
<dbReference type="EMBL" id="ARYH01000001">
    <property type="protein sequence ID" value="KCZ84323.1"/>
    <property type="molecule type" value="Genomic_DNA"/>
</dbReference>
<dbReference type="InterPro" id="IPR050324">
    <property type="entry name" value="CDP-alcohol_PTase-I"/>
</dbReference>
<dbReference type="eggNOG" id="COG0558">
    <property type="taxonomic scope" value="Bacteria"/>
</dbReference>
<evidence type="ECO:0000256" key="7">
    <source>
        <dbReference type="ARBA" id="ARBA00022679"/>
    </source>
</evidence>
<feature type="transmembrane region" description="Helical" evidence="16">
    <location>
        <begin position="27"/>
        <end position="48"/>
    </location>
</feature>
<evidence type="ECO:0000256" key="1">
    <source>
        <dbReference type="ARBA" id="ARBA00004141"/>
    </source>
</evidence>
<keyword evidence="12" id="KW-0594">Phospholipid biosynthesis</keyword>
<dbReference type="Proteomes" id="UP000027446">
    <property type="component" value="Unassembled WGS sequence"/>
</dbReference>